<gene>
    <name evidence="1" type="ORF">BECKDK2373B_GA0170837_100623</name>
</gene>
<reference evidence="1" key="1">
    <citation type="submission" date="2019-02" db="EMBL/GenBank/DDBJ databases">
        <authorList>
            <person name="Gruber-Vodicka R. H."/>
            <person name="Seah K. B. B."/>
        </authorList>
    </citation>
    <scope>NUCLEOTIDE SEQUENCE</scope>
    <source>
        <strain evidence="1">BECK_DK47</strain>
    </source>
</reference>
<evidence type="ECO:0000313" key="1">
    <source>
        <dbReference type="EMBL" id="VFJ43682.1"/>
    </source>
</evidence>
<organism evidence="1">
    <name type="scientific">Candidatus Kentrum sp. DK</name>
    <dbReference type="NCBI Taxonomy" id="2126562"/>
    <lineage>
        <taxon>Bacteria</taxon>
        <taxon>Pseudomonadati</taxon>
        <taxon>Pseudomonadota</taxon>
        <taxon>Gammaproteobacteria</taxon>
        <taxon>Candidatus Kentrum</taxon>
    </lineage>
</organism>
<protein>
    <submittedName>
        <fullName evidence="1">Putative addiction module component, TIGR02574 family</fullName>
    </submittedName>
</protein>
<sequence length="74" mass="8500">MNTQQLIHEAVSLPEEERAVMVDALLSNLDLPEPEMDREWAAVALNRLGEIRSGKVKPVPGEQVFEKIWKRFDK</sequence>
<dbReference type="Pfam" id="PF09720">
    <property type="entry name" value="Unstab_antitox"/>
    <property type="match status" value="1"/>
</dbReference>
<dbReference type="AlphaFoldDB" id="A0A450RX29"/>
<proteinExistence type="predicted"/>
<dbReference type="NCBIfam" id="TIGR02574">
    <property type="entry name" value="stabl_TIGR02574"/>
    <property type="match status" value="1"/>
</dbReference>
<name>A0A450RX29_9GAMM</name>
<dbReference type="InterPro" id="IPR013406">
    <property type="entry name" value="CHP02574_addiction_mod"/>
</dbReference>
<accession>A0A450RX29</accession>
<dbReference type="EMBL" id="CAADEX010000006">
    <property type="protein sequence ID" value="VFJ43682.1"/>
    <property type="molecule type" value="Genomic_DNA"/>
</dbReference>